<dbReference type="InterPro" id="IPR023292">
    <property type="entry name" value="NTP_PyroPHydrolase-like_dom_sf"/>
</dbReference>
<dbReference type="SUPFAM" id="SSF101386">
    <property type="entry name" value="all-alpha NTP pyrophosphatases"/>
    <property type="match status" value="1"/>
</dbReference>
<dbReference type="InterPro" id="IPR033653">
    <property type="entry name" value="NTP-PPase_DR2231-like"/>
</dbReference>
<dbReference type="EMBL" id="AP019834">
    <property type="protein sequence ID" value="BBM48609.1"/>
    <property type="molecule type" value="Genomic_DNA"/>
</dbReference>
<protein>
    <recommendedName>
        <fullName evidence="7">Phosphoribosyl-ATP pyrophosphohydrolase</fullName>
    </recommendedName>
</protein>
<keyword evidence="4" id="KW-1185">Reference proteome</keyword>
<dbReference type="Gene3D" id="1.10.3420.10">
    <property type="entry name" value="putative ntp pyrophosphohydrolase like domain"/>
    <property type="match status" value="1"/>
</dbReference>
<sequence length="128" mass="14719">MKRKIECVEEFHRIYKLGNSKKPIGKLKDGLEKLRFDLMAEENGEYLEAAKKGNVVEVADALGDMLYILCGTIIEHGMQNVIDDVFEEIHRSNLSKLDENGDPIYREDGKVIKGPNYFPPNLKKFFEK</sequence>
<reference evidence="2 6" key="4">
    <citation type="submission" date="2019-07" db="EMBL/GenBank/DDBJ databases">
        <title>Complete Genome Sequence of Leptotrichia wadei Strain JMUB3934.</title>
        <authorList>
            <person name="Watanabe S."/>
            <person name="Cui L."/>
        </authorList>
    </citation>
    <scope>NUCLEOTIDE SEQUENCE [LARGE SCALE GENOMIC DNA]</scope>
    <source>
        <strain evidence="2 6">JMUB3934</strain>
    </source>
</reference>
<reference evidence="3" key="2">
    <citation type="submission" date="2016-01" db="EMBL/GenBank/DDBJ databases">
        <authorList>
            <person name="Oliw E.H."/>
        </authorList>
    </citation>
    <scope>NUCLEOTIDE SEQUENCE [LARGE SCALE GENOMIC DNA]</scope>
    <source>
        <strain evidence="3">KA00185</strain>
    </source>
</reference>
<dbReference type="InterPro" id="IPR021130">
    <property type="entry name" value="PRib-ATP_PPHydrolase-like"/>
</dbReference>
<organism evidence="3 4">
    <name type="scientific">Leptotrichia wadei</name>
    <dbReference type="NCBI Taxonomy" id="157687"/>
    <lineage>
        <taxon>Bacteria</taxon>
        <taxon>Fusobacteriati</taxon>
        <taxon>Fusobacteriota</taxon>
        <taxon>Fusobacteriia</taxon>
        <taxon>Fusobacteriales</taxon>
        <taxon>Leptotrichiaceae</taxon>
        <taxon>Leptotrichia</taxon>
    </lineage>
</organism>
<evidence type="ECO:0000313" key="4">
    <source>
        <dbReference type="Proteomes" id="UP000070483"/>
    </source>
</evidence>
<dbReference type="Proteomes" id="UP000070483">
    <property type="component" value="Unassembled WGS sequence"/>
</dbReference>
<dbReference type="PATRIC" id="fig|157687.3.peg.358"/>
<reference evidence="4" key="1">
    <citation type="submission" date="2016-01" db="EMBL/GenBank/DDBJ databases">
        <authorList>
            <person name="Mitreva M."/>
            <person name="Pepin K.H."/>
            <person name="Mihindukulasuriya K.A."/>
            <person name="Fulton R."/>
            <person name="Fronick C."/>
            <person name="O'Laughlin M."/>
            <person name="Miner T."/>
            <person name="Herter B."/>
            <person name="Rosa B.A."/>
            <person name="Cordes M."/>
            <person name="Tomlinson C."/>
            <person name="Wollam A."/>
            <person name="Palsikar V.B."/>
            <person name="Mardis E.R."/>
            <person name="Wilson R.K."/>
        </authorList>
    </citation>
    <scope>NUCLEOTIDE SEQUENCE [LARGE SCALE GENOMIC DNA]</scope>
    <source>
        <strain evidence="4">KA00185</strain>
    </source>
</reference>
<dbReference type="CDD" id="cd11530">
    <property type="entry name" value="NTP-PPase_DR2231_like"/>
    <property type="match status" value="1"/>
</dbReference>
<dbReference type="Pfam" id="PF01503">
    <property type="entry name" value="PRA-PH"/>
    <property type="match status" value="1"/>
</dbReference>
<dbReference type="EMBL" id="LSDD01000024">
    <property type="protein sequence ID" value="KXB69476.1"/>
    <property type="molecule type" value="Genomic_DNA"/>
</dbReference>
<dbReference type="STRING" id="157687.HMPREF3180_00356"/>
<evidence type="ECO:0000313" key="2">
    <source>
        <dbReference type="EMBL" id="BBM50892.1"/>
    </source>
</evidence>
<accession>A0A134AP63</accession>
<name>A0A134AP63_9FUSO</name>
<dbReference type="EMBL" id="AP019835">
    <property type="protein sequence ID" value="BBM50892.1"/>
    <property type="molecule type" value="Genomic_DNA"/>
</dbReference>
<gene>
    <name evidence="3" type="ORF">HMPREF3180_00356</name>
    <name evidence="1" type="ORF">JMUB3933_2129</name>
    <name evidence="2" type="ORF">JMUB3934_2208</name>
</gene>
<dbReference type="AlphaFoldDB" id="A0A134AP63"/>
<evidence type="ECO:0000313" key="1">
    <source>
        <dbReference type="EMBL" id="BBM48609.1"/>
    </source>
</evidence>
<evidence type="ECO:0008006" key="7">
    <source>
        <dbReference type="Google" id="ProtNLM"/>
    </source>
</evidence>
<dbReference type="Proteomes" id="UP000321397">
    <property type="component" value="Chromosome"/>
</dbReference>
<evidence type="ECO:0000313" key="3">
    <source>
        <dbReference type="EMBL" id="KXB69476.1"/>
    </source>
</evidence>
<reference evidence="1 5" key="3">
    <citation type="submission" date="2019-07" db="EMBL/GenBank/DDBJ databases">
        <title>Complete Genome Sequence of Leptotrichia wadei Strain JMUB3933.</title>
        <authorList>
            <person name="Watanabe S."/>
            <person name="Cui L."/>
        </authorList>
    </citation>
    <scope>NUCLEOTIDE SEQUENCE [LARGE SCALE GENOMIC DNA]</scope>
    <source>
        <strain evidence="1 5">JMUB3933</strain>
    </source>
</reference>
<evidence type="ECO:0000313" key="5">
    <source>
        <dbReference type="Proteomes" id="UP000321397"/>
    </source>
</evidence>
<dbReference type="OrthoDB" id="9810101at2"/>
<dbReference type="Proteomes" id="UP000321501">
    <property type="component" value="Chromosome"/>
</dbReference>
<evidence type="ECO:0000313" key="6">
    <source>
        <dbReference type="Proteomes" id="UP000321501"/>
    </source>
</evidence>
<dbReference type="RefSeq" id="WP_021745997.1">
    <property type="nucleotide sequence ID" value="NZ_AP019834.1"/>
</dbReference>
<proteinExistence type="predicted"/>